<name>A0A2K3NIR3_TRIPR</name>
<reference evidence="1 2" key="1">
    <citation type="journal article" date="2014" name="Am. J. Bot.">
        <title>Genome assembly and annotation for red clover (Trifolium pratense; Fabaceae).</title>
        <authorList>
            <person name="Istvanek J."/>
            <person name="Jaros M."/>
            <person name="Krenek A."/>
            <person name="Repkova J."/>
        </authorList>
    </citation>
    <scope>NUCLEOTIDE SEQUENCE [LARGE SCALE GENOMIC DNA]</scope>
    <source>
        <strain evidence="2">cv. Tatra</strain>
        <tissue evidence="1">Young leaves</tissue>
    </source>
</reference>
<dbReference type="PANTHER" id="PTHR11439">
    <property type="entry name" value="GAG-POL-RELATED RETROTRANSPOSON"/>
    <property type="match status" value="1"/>
</dbReference>
<dbReference type="GO" id="GO:0004812">
    <property type="term" value="F:aminoacyl-tRNA ligase activity"/>
    <property type="evidence" value="ECO:0007669"/>
    <property type="project" value="UniProtKB-KW"/>
</dbReference>
<dbReference type="AlphaFoldDB" id="A0A2K3NIR3"/>
<reference evidence="1 2" key="2">
    <citation type="journal article" date="2017" name="Front. Plant Sci.">
        <title>Gene Classification and Mining of Molecular Markers Useful in Red Clover (Trifolium pratense) Breeding.</title>
        <authorList>
            <person name="Istvanek J."/>
            <person name="Dluhosova J."/>
            <person name="Dluhos P."/>
            <person name="Patkova L."/>
            <person name="Nedelnik J."/>
            <person name="Repkova J."/>
        </authorList>
    </citation>
    <scope>NUCLEOTIDE SEQUENCE [LARGE SCALE GENOMIC DNA]</scope>
    <source>
        <strain evidence="2">cv. Tatra</strain>
        <tissue evidence="1">Young leaves</tissue>
    </source>
</reference>
<proteinExistence type="predicted"/>
<dbReference type="STRING" id="57577.A0A2K3NIR3"/>
<evidence type="ECO:0000313" key="2">
    <source>
        <dbReference type="Proteomes" id="UP000236291"/>
    </source>
</evidence>
<dbReference type="PANTHER" id="PTHR11439:SF467">
    <property type="entry name" value="INTEGRASE CATALYTIC DOMAIN-CONTAINING PROTEIN"/>
    <property type="match status" value="1"/>
</dbReference>
<organism evidence="1 2">
    <name type="scientific">Trifolium pratense</name>
    <name type="common">Red clover</name>
    <dbReference type="NCBI Taxonomy" id="57577"/>
    <lineage>
        <taxon>Eukaryota</taxon>
        <taxon>Viridiplantae</taxon>
        <taxon>Streptophyta</taxon>
        <taxon>Embryophyta</taxon>
        <taxon>Tracheophyta</taxon>
        <taxon>Spermatophyta</taxon>
        <taxon>Magnoliopsida</taxon>
        <taxon>eudicotyledons</taxon>
        <taxon>Gunneridae</taxon>
        <taxon>Pentapetalae</taxon>
        <taxon>rosids</taxon>
        <taxon>fabids</taxon>
        <taxon>Fabales</taxon>
        <taxon>Fabaceae</taxon>
        <taxon>Papilionoideae</taxon>
        <taxon>50 kb inversion clade</taxon>
        <taxon>NPAAA clade</taxon>
        <taxon>Hologalegina</taxon>
        <taxon>IRL clade</taxon>
        <taxon>Trifolieae</taxon>
        <taxon>Trifolium</taxon>
    </lineage>
</organism>
<accession>A0A2K3NIR3</accession>
<dbReference type="EMBL" id="ASHM01021966">
    <property type="protein sequence ID" value="PNY02910.1"/>
    <property type="molecule type" value="Genomic_DNA"/>
</dbReference>
<gene>
    <name evidence="1" type="ORF">L195_g026231</name>
</gene>
<evidence type="ECO:0000313" key="1">
    <source>
        <dbReference type="EMBL" id="PNY02910.1"/>
    </source>
</evidence>
<dbReference type="Proteomes" id="UP000236291">
    <property type="component" value="Unassembled WGS sequence"/>
</dbReference>
<protein>
    <submittedName>
        <fullName evidence="1">Aspartyl-tRNA synthetase</fullName>
    </submittedName>
</protein>
<comment type="caution">
    <text evidence="1">The sequence shown here is derived from an EMBL/GenBank/DDBJ whole genome shotgun (WGS) entry which is preliminary data.</text>
</comment>
<sequence>MKKPCMEFCEHCVYGKAHRLKFSKSKHKIRGLLDYVHTDVWRSMLQATVALSTTEVEYMAITEGVKEALWLWGLLDNLGIKQEYVDLSCDSQSVIHLVKNQGHHAQTKHIDVFL</sequence>
<dbReference type="ExpressionAtlas" id="A0A2K3NIR3">
    <property type="expression patterns" value="baseline"/>
</dbReference>
<keyword evidence="1" id="KW-0436">Ligase</keyword>
<dbReference type="CDD" id="cd09272">
    <property type="entry name" value="RNase_HI_RT_Ty1"/>
    <property type="match status" value="1"/>
</dbReference>
<keyword evidence="1" id="KW-0030">Aminoacyl-tRNA synthetase</keyword>